<evidence type="ECO:0000313" key="4">
    <source>
        <dbReference type="Proteomes" id="UP000235672"/>
    </source>
</evidence>
<sequence>MEPPQSSHPFAQVEPPRVQEFEFQRTPTYDSLVSRQQPAGTSTRELSSAPLPVAYMPHPKSVPMVPNRLPATTTKSSVVQEDNIKVTVDEEIESPTLAQNVTNAKTTNRDSRRRKLAKKTPTTHHIEELAIPPNTPTQGLRKVVPPLHNPFASPGLPSDKQLAPMPEKGPQSFSADLSAISPPSTQLHEQNFPMDISEGSDDQPLDWAKYQNTPEYVSKHPICALNLVCYRTGTKGCELHQIQTILESRFEDKEEFQLAIKESPSLIATDAQFFRAIRDVYQQKMCGFWRKALFLKTLRGIRLLSFTLTTRPVIVPLNDFILQELLYAYQNPSKITSEHEWIDWVFRLRQPDRRHALEFVEGWNGTRIAVAGSIPLVVSTMVAIVWSAKGSGVQDGFAVAGFILTAGSLLLALLAIISGIESSSGKRNN</sequence>
<reference evidence="3 4" key="1">
    <citation type="submission" date="2016-05" db="EMBL/GenBank/DDBJ databases">
        <title>A degradative enzymes factory behind the ericoid mycorrhizal symbiosis.</title>
        <authorList>
            <consortium name="DOE Joint Genome Institute"/>
            <person name="Martino E."/>
            <person name="Morin E."/>
            <person name="Grelet G."/>
            <person name="Kuo A."/>
            <person name="Kohler A."/>
            <person name="Daghino S."/>
            <person name="Barry K."/>
            <person name="Choi C."/>
            <person name="Cichocki N."/>
            <person name="Clum A."/>
            <person name="Copeland A."/>
            <person name="Hainaut M."/>
            <person name="Haridas S."/>
            <person name="Labutti K."/>
            <person name="Lindquist E."/>
            <person name="Lipzen A."/>
            <person name="Khouja H.-R."/>
            <person name="Murat C."/>
            <person name="Ohm R."/>
            <person name="Olson A."/>
            <person name="Spatafora J."/>
            <person name="Veneault-Fourrey C."/>
            <person name="Henrissat B."/>
            <person name="Grigoriev I."/>
            <person name="Martin F."/>
            <person name="Perotto S."/>
        </authorList>
    </citation>
    <scope>NUCLEOTIDE SEQUENCE [LARGE SCALE GENOMIC DNA]</scope>
    <source>
        <strain evidence="3 4">UAMH 7357</strain>
    </source>
</reference>
<keyword evidence="2" id="KW-0812">Transmembrane</keyword>
<dbReference type="STRING" id="1745343.A0A2J6PQ44"/>
<gene>
    <name evidence="3" type="ORF">NA56DRAFT_753486</name>
</gene>
<feature type="region of interest" description="Disordered" evidence="1">
    <location>
        <begin position="28"/>
        <end position="52"/>
    </location>
</feature>
<feature type="compositionally biased region" description="Basic residues" evidence="1">
    <location>
        <begin position="111"/>
        <end position="122"/>
    </location>
</feature>
<feature type="region of interest" description="Disordered" evidence="1">
    <location>
        <begin position="102"/>
        <end position="122"/>
    </location>
</feature>
<evidence type="ECO:0000313" key="3">
    <source>
        <dbReference type="EMBL" id="PMD16148.1"/>
    </source>
</evidence>
<dbReference type="EMBL" id="KZ613508">
    <property type="protein sequence ID" value="PMD16148.1"/>
    <property type="molecule type" value="Genomic_DNA"/>
</dbReference>
<keyword evidence="2" id="KW-0472">Membrane</keyword>
<proteinExistence type="predicted"/>
<dbReference type="Proteomes" id="UP000235672">
    <property type="component" value="Unassembled WGS sequence"/>
</dbReference>
<name>A0A2J6PQ44_9HELO</name>
<feature type="compositionally biased region" description="Polar residues" evidence="1">
    <location>
        <begin position="28"/>
        <end position="46"/>
    </location>
</feature>
<dbReference type="AlphaFoldDB" id="A0A2J6PQ44"/>
<organism evidence="3 4">
    <name type="scientific">Hyaloscypha hepaticicola</name>
    <dbReference type="NCBI Taxonomy" id="2082293"/>
    <lineage>
        <taxon>Eukaryota</taxon>
        <taxon>Fungi</taxon>
        <taxon>Dikarya</taxon>
        <taxon>Ascomycota</taxon>
        <taxon>Pezizomycotina</taxon>
        <taxon>Leotiomycetes</taxon>
        <taxon>Helotiales</taxon>
        <taxon>Hyaloscyphaceae</taxon>
        <taxon>Hyaloscypha</taxon>
    </lineage>
</organism>
<keyword evidence="4" id="KW-1185">Reference proteome</keyword>
<keyword evidence="2" id="KW-1133">Transmembrane helix</keyword>
<feature type="transmembrane region" description="Helical" evidence="2">
    <location>
        <begin position="368"/>
        <end position="386"/>
    </location>
</feature>
<evidence type="ECO:0000256" key="1">
    <source>
        <dbReference type="SAM" id="MobiDB-lite"/>
    </source>
</evidence>
<accession>A0A2J6PQ44</accession>
<protein>
    <submittedName>
        <fullName evidence="3">Uncharacterized protein</fullName>
    </submittedName>
</protein>
<dbReference type="OrthoDB" id="9988102at2759"/>
<feature type="transmembrane region" description="Helical" evidence="2">
    <location>
        <begin position="398"/>
        <end position="420"/>
    </location>
</feature>
<evidence type="ECO:0000256" key="2">
    <source>
        <dbReference type="SAM" id="Phobius"/>
    </source>
</evidence>